<sequence length="455" mass="51972">MTNLRFLQFYDGWDDYGSKVPVPTGFESLSDKLRYLHWEGFCLESLPLNFCAEQLVELYMPFSKLKKLWDGVQNLVNLKIIGLQGSKDLIEVPDLSKAEKLEIVNLSFCVSLLQLHVYSKSLQGLNAKNCSSLKEFSVTSEEITELNLADTAICELPPSIWQKKKLAFLVLNGCKNLKFVGNEIVHLLSSKRLDLSQTNIERLPALPPSLKYLMAEGCTSLETNFTQHLVLHHMIQSRIPYLHKHPSNPGYYNNHECFFFPGDRITKACGFCTGDSSITIPYLPKSDLHGFIYCIIFSEGIYGKRSSVLSCSINQDGIQVGQDQKTIYIPDLFLDHVLFWYHDIRQFDRIREVCDHFSDLTISFEHKHLFRGVKITWGIKECGVFPVYARASGFKVVGSNSKETFECESITQISNNESQPRPRAIRVEAGVRGSNNENEEDRNNFLQQKRMRTSP</sequence>
<proteinExistence type="predicted"/>
<keyword evidence="2" id="KW-0677">Repeat</keyword>
<dbReference type="AlphaFoldDB" id="A0A0B2R320"/>
<dbReference type="InterPro" id="IPR032675">
    <property type="entry name" value="LRR_dom_sf"/>
</dbReference>
<dbReference type="EMBL" id="KN652614">
    <property type="protein sequence ID" value="KHN28516.1"/>
    <property type="molecule type" value="Genomic_DNA"/>
</dbReference>
<feature type="region of interest" description="Disordered" evidence="3">
    <location>
        <begin position="413"/>
        <end position="455"/>
    </location>
</feature>
<reference evidence="4" key="1">
    <citation type="submission" date="2014-07" db="EMBL/GenBank/DDBJ databases">
        <title>Identification of a novel salt tolerance gene in wild soybean by whole-genome sequencing.</title>
        <authorList>
            <person name="Lam H.-M."/>
            <person name="Qi X."/>
            <person name="Li M.-W."/>
            <person name="Liu X."/>
            <person name="Xie M."/>
            <person name="Ni M."/>
            <person name="Xu X."/>
        </authorList>
    </citation>
    <scope>NUCLEOTIDE SEQUENCE [LARGE SCALE GENOMIC DNA]</scope>
    <source>
        <tissue evidence="4">Root</tissue>
    </source>
</reference>
<dbReference type="InterPro" id="IPR044974">
    <property type="entry name" value="Disease_R_plants"/>
</dbReference>
<dbReference type="InterPro" id="IPR011713">
    <property type="entry name" value="Leu-rich_rpt_3"/>
</dbReference>
<organism evidence="4">
    <name type="scientific">Glycine soja</name>
    <name type="common">Wild soybean</name>
    <dbReference type="NCBI Taxonomy" id="3848"/>
    <lineage>
        <taxon>Eukaryota</taxon>
        <taxon>Viridiplantae</taxon>
        <taxon>Streptophyta</taxon>
        <taxon>Embryophyta</taxon>
        <taxon>Tracheophyta</taxon>
        <taxon>Spermatophyta</taxon>
        <taxon>Magnoliopsida</taxon>
        <taxon>eudicotyledons</taxon>
        <taxon>Gunneridae</taxon>
        <taxon>Pentapetalae</taxon>
        <taxon>rosids</taxon>
        <taxon>fabids</taxon>
        <taxon>Fabales</taxon>
        <taxon>Fabaceae</taxon>
        <taxon>Papilionoideae</taxon>
        <taxon>50 kb inversion clade</taxon>
        <taxon>NPAAA clade</taxon>
        <taxon>indigoferoid/millettioid clade</taxon>
        <taxon>Phaseoleae</taxon>
        <taxon>Glycine</taxon>
        <taxon>Glycine subgen. Soja</taxon>
    </lineage>
</organism>
<evidence type="ECO:0000256" key="1">
    <source>
        <dbReference type="ARBA" id="ARBA00022614"/>
    </source>
</evidence>
<name>A0A0B2R320_GLYSO</name>
<accession>A0A0B2R320</accession>
<keyword evidence="1" id="KW-0433">Leucine-rich repeat</keyword>
<dbReference type="SUPFAM" id="SSF52058">
    <property type="entry name" value="L domain-like"/>
    <property type="match status" value="1"/>
</dbReference>
<gene>
    <name evidence="4" type="ORF">glysoja_029343</name>
</gene>
<evidence type="ECO:0000313" key="4">
    <source>
        <dbReference type="EMBL" id="KHN28516.1"/>
    </source>
</evidence>
<dbReference type="Pfam" id="PF07725">
    <property type="entry name" value="LRR_3"/>
    <property type="match status" value="1"/>
</dbReference>
<dbReference type="Proteomes" id="UP000053555">
    <property type="component" value="Unassembled WGS sequence"/>
</dbReference>
<dbReference type="Gene3D" id="3.80.10.10">
    <property type="entry name" value="Ribonuclease Inhibitor"/>
    <property type="match status" value="2"/>
</dbReference>
<dbReference type="PANTHER" id="PTHR11017:SF243">
    <property type="entry name" value="ADP-RIBOSYL CYCLASE_CYCLIC ADP-RIBOSE HYDROLASE"/>
    <property type="match status" value="1"/>
</dbReference>
<dbReference type="GO" id="GO:0006952">
    <property type="term" value="P:defense response"/>
    <property type="evidence" value="ECO:0007669"/>
    <property type="project" value="InterPro"/>
</dbReference>
<dbReference type="PANTHER" id="PTHR11017">
    <property type="entry name" value="LEUCINE-RICH REPEAT-CONTAINING PROTEIN"/>
    <property type="match status" value="1"/>
</dbReference>
<evidence type="ECO:0000256" key="2">
    <source>
        <dbReference type="ARBA" id="ARBA00022737"/>
    </source>
</evidence>
<protein>
    <submittedName>
        <fullName evidence="4">Putative disease resistance protein</fullName>
    </submittedName>
</protein>
<evidence type="ECO:0000256" key="3">
    <source>
        <dbReference type="SAM" id="MobiDB-lite"/>
    </source>
</evidence>